<dbReference type="EMBL" id="HG994372">
    <property type="protein sequence ID" value="CAF2116924.1"/>
    <property type="molecule type" value="Genomic_DNA"/>
</dbReference>
<dbReference type="Proteomes" id="UP000028999">
    <property type="component" value="Unassembled WGS sequence"/>
</dbReference>
<dbReference type="PaxDb" id="3708-A0A078HGJ4"/>
<dbReference type="Proteomes" id="UP001295469">
    <property type="component" value="Chromosome C08"/>
</dbReference>
<accession>A0A078HGJ4</accession>
<organism evidence="2 3">
    <name type="scientific">Brassica napus</name>
    <name type="common">Rape</name>
    <dbReference type="NCBI Taxonomy" id="3708"/>
    <lineage>
        <taxon>Eukaryota</taxon>
        <taxon>Viridiplantae</taxon>
        <taxon>Streptophyta</taxon>
        <taxon>Embryophyta</taxon>
        <taxon>Tracheophyta</taxon>
        <taxon>Spermatophyta</taxon>
        <taxon>Magnoliopsida</taxon>
        <taxon>eudicotyledons</taxon>
        <taxon>Gunneridae</taxon>
        <taxon>Pentapetalae</taxon>
        <taxon>rosids</taxon>
        <taxon>malvids</taxon>
        <taxon>Brassicales</taxon>
        <taxon>Brassicaceae</taxon>
        <taxon>Brassiceae</taxon>
        <taxon>Brassica</taxon>
    </lineage>
</organism>
<reference evidence="2" key="2">
    <citation type="submission" date="2014-06" db="EMBL/GenBank/DDBJ databases">
        <authorList>
            <person name="Genoscope - CEA"/>
        </authorList>
    </citation>
    <scope>NUCLEOTIDE SEQUENCE</scope>
</reference>
<reference evidence="1" key="3">
    <citation type="submission" date="2021-01" db="EMBL/GenBank/DDBJ databases">
        <authorList>
            <consortium name="Genoscope - CEA"/>
            <person name="William W."/>
        </authorList>
    </citation>
    <scope>NUCLEOTIDE SEQUENCE</scope>
</reference>
<sequence>MFQLNCITSKLHIFVHRLRCWMSKCGKFQCLKDILDVLEFNIFFEDVKPTHLLQFSKIIAENVSPRSETLQLVCVVVD</sequence>
<proteinExistence type="predicted"/>
<dbReference type="EMBL" id="LK032400">
    <property type="protein sequence ID" value="CDY37455.1"/>
    <property type="molecule type" value="Genomic_DNA"/>
</dbReference>
<evidence type="ECO:0000313" key="2">
    <source>
        <dbReference type="EMBL" id="CDY37455.1"/>
    </source>
</evidence>
<evidence type="ECO:0000313" key="3">
    <source>
        <dbReference type="Proteomes" id="UP000028999"/>
    </source>
</evidence>
<keyword evidence="3" id="KW-1185">Reference proteome</keyword>
<dbReference type="AlphaFoldDB" id="A0A078HGJ4"/>
<name>A0A078HGJ4_BRANA</name>
<evidence type="ECO:0000313" key="1">
    <source>
        <dbReference type="EMBL" id="CAF2116924.1"/>
    </source>
</evidence>
<reference evidence="2 3" key="1">
    <citation type="journal article" date="2014" name="Science">
        <title>Plant genetics. Early allopolyploid evolution in the post-Neolithic Brassica napus oilseed genome.</title>
        <authorList>
            <person name="Chalhoub B."/>
            <person name="Denoeud F."/>
            <person name="Liu S."/>
            <person name="Parkin I.A."/>
            <person name="Tang H."/>
            <person name="Wang X."/>
            <person name="Chiquet J."/>
            <person name="Belcram H."/>
            <person name="Tong C."/>
            <person name="Samans B."/>
            <person name="Correa M."/>
            <person name="Da Silva C."/>
            <person name="Just J."/>
            <person name="Falentin C."/>
            <person name="Koh C.S."/>
            <person name="Le Clainche I."/>
            <person name="Bernard M."/>
            <person name="Bento P."/>
            <person name="Noel B."/>
            <person name="Labadie K."/>
            <person name="Alberti A."/>
            <person name="Charles M."/>
            <person name="Arnaud D."/>
            <person name="Guo H."/>
            <person name="Daviaud C."/>
            <person name="Alamery S."/>
            <person name="Jabbari K."/>
            <person name="Zhao M."/>
            <person name="Edger P.P."/>
            <person name="Chelaifa H."/>
            <person name="Tack D."/>
            <person name="Lassalle G."/>
            <person name="Mestiri I."/>
            <person name="Schnel N."/>
            <person name="Le Paslier M.C."/>
            <person name="Fan G."/>
            <person name="Renault V."/>
            <person name="Bayer P.E."/>
            <person name="Golicz A.A."/>
            <person name="Manoli S."/>
            <person name="Lee T.H."/>
            <person name="Thi V.H."/>
            <person name="Chalabi S."/>
            <person name="Hu Q."/>
            <person name="Fan C."/>
            <person name="Tollenaere R."/>
            <person name="Lu Y."/>
            <person name="Battail C."/>
            <person name="Shen J."/>
            <person name="Sidebottom C.H."/>
            <person name="Wang X."/>
            <person name="Canaguier A."/>
            <person name="Chauveau A."/>
            <person name="Berard A."/>
            <person name="Deniot G."/>
            <person name="Guan M."/>
            <person name="Liu Z."/>
            <person name="Sun F."/>
            <person name="Lim Y.P."/>
            <person name="Lyons E."/>
            <person name="Town C.D."/>
            <person name="Bancroft I."/>
            <person name="Wang X."/>
            <person name="Meng J."/>
            <person name="Ma J."/>
            <person name="Pires J.C."/>
            <person name="King G.J."/>
            <person name="Brunel D."/>
            <person name="Delourme R."/>
            <person name="Renard M."/>
            <person name="Aury J.M."/>
            <person name="Adams K.L."/>
            <person name="Batley J."/>
            <person name="Snowdon R.J."/>
            <person name="Tost J."/>
            <person name="Edwards D."/>
            <person name="Zhou Y."/>
            <person name="Hua W."/>
            <person name="Sharpe A.G."/>
            <person name="Paterson A.H."/>
            <person name="Guan C."/>
            <person name="Wincker P."/>
        </authorList>
    </citation>
    <scope>NUCLEOTIDE SEQUENCE [LARGE SCALE GENOMIC DNA]</scope>
    <source>
        <strain evidence="3">cv. Darmor-bzh</strain>
    </source>
</reference>
<dbReference type="Gramene" id="CDY37455">
    <property type="protein sequence ID" value="CDY37455"/>
    <property type="gene ID" value="GSBRNA2T00064035001"/>
</dbReference>
<gene>
    <name evidence="2" type="primary">BnaC08g45930D</name>
    <name evidence="1" type="ORF">DARMORV10_C08P53090.1</name>
    <name evidence="2" type="ORF">GSBRNA2T00064035001</name>
</gene>
<protein>
    <submittedName>
        <fullName evidence="1">(rape) hypothetical protein</fullName>
    </submittedName>
    <submittedName>
        <fullName evidence="2">BnaC08g45930D protein</fullName>
    </submittedName>
</protein>